<evidence type="ECO:0000256" key="8">
    <source>
        <dbReference type="ARBA" id="ARBA00023163"/>
    </source>
</evidence>
<keyword evidence="6" id="KW-0227">DNA damage</keyword>
<evidence type="ECO:0000256" key="4">
    <source>
        <dbReference type="ARBA" id="ARBA00022603"/>
    </source>
</evidence>
<dbReference type="InterPro" id="IPR018060">
    <property type="entry name" value="HTH_AraC"/>
</dbReference>
<dbReference type="Gene3D" id="1.10.10.60">
    <property type="entry name" value="Homeodomain-like"/>
    <property type="match status" value="1"/>
</dbReference>
<dbReference type="PANTHER" id="PTHR10815">
    <property type="entry name" value="METHYLATED-DNA--PROTEIN-CYSTEINE METHYLTRANSFERASE"/>
    <property type="match status" value="1"/>
</dbReference>
<dbReference type="GO" id="GO:0003908">
    <property type="term" value="F:methylated-DNA-[protein]-cysteine S-methyltransferase activity"/>
    <property type="evidence" value="ECO:0007669"/>
    <property type="project" value="UniProtKB-EC"/>
</dbReference>
<organism evidence="12 13">
    <name type="scientific">bacterium (Candidatus Blackallbacteria) CG17_big_fil_post_rev_8_21_14_2_50_48_46</name>
    <dbReference type="NCBI Taxonomy" id="2014261"/>
    <lineage>
        <taxon>Bacteria</taxon>
        <taxon>Candidatus Blackallbacteria</taxon>
    </lineage>
</organism>
<evidence type="ECO:0000256" key="9">
    <source>
        <dbReference type="ARBA" id="ARBA00023204"/>
    </source>
</evidence>
<evidence type="ECO:0000259" key="11">
    <source>
        <dbReference type="PROSITE" id="PS01124"/>
    </source>
</evidence>
<evidence type="ECO:0000256" key="1">
    <source>
        <dbReference type="ARBA" id="ARBA00001286"/>
    </source>
</evidence>
<protein>
    <recommendedName>
        <fullName evidence="3">methylated-DNA--[protein]-cysteine S-methyltransferase</fullName>
        <ecNumber evidence="3">2.1.1.63</ecNumber>
    </recommendedName>
</protein>
<dbReference type="SMART" id="SM00342">
    <property type="entry name" value="HTH_ARAC"/>
    <property type="match status" value="1"/>
</dbReference>
<evidence type="ECO:0000256" key="10">
    <source>
        <dbReference type="ARBA" id="ARBA00049348"/>
    </source>
</evidence>
<keyword evidence="8" id="KW-0804">Transcription</keyword>
<dbReference type="Gene3D" id="1.10.10.10">
    <property type="entry name" value="Winged helix-like DNA-binding domain superfamily/Winged helix DNA-binding domain"/>
    <property type="match status" value="1"/>
</dbReference>
<keyword evidence="5 12" id="KW-0808">Transferase</keyword>
<comment type="catalytic activity">
    <reaction evidence="1">
        <text>a 4-O-methyl-thymidine in DNA + L-cysteinyl-[protein] = a thymidine in DNA + S-methyl-L-cysteinyl-[protein]</text>
        <dbReference type="Rhea" id="RHEA:53428"/>
        <dbReference type="Rhea" id="RHEA-COMP:10131"/>
        <dbReference type="Rhea" id="RHEA-COMP:10132"/>
        <dbReference type="Rhea" id="RHEA-COMP:13555"/>
        <dbReference type="Rhea" id="RHEA-COMP:13556"/>
        <dbReference type="ChEBI" id="CHEBI:29950"/>
        <dbReference type="ChEBI" id="CHEBI:82612"/>
        <dbReference type="ChEBI" id="CHEBI:137386"/>
        <dbReference type="ChEBI" id="CHEBI:137387"/>
        <dbReference type="EC" id="2.1.1.63"/>
    </reaction>
</comment>
<feature type="domain" description="HTH araC/xylS-type" evidence="11">
    <location>
        <begin position="14"/>
        <end position="110"/>
    </location>
</feature>
<evidence type="ECO:0000313" key="12">
    <source>
        <dbReference type="EMBL" id="PIW18687.1"/>
    </source>
</evidence>
<comment type="caution">
    <text evidence="12">The sequence shown here is derived from an EMBL/GenBank/DDBJ whole genome shotgun (WGS) entry which is preliminary data.</text>
</comment>
<dbReference type="AlphaFoldDB" id="A0A2M7G9C0"/>
<comment type="catalytic activity">
    <reaction evidence="10">
        <text>a 6-O-methyl-2'-deoxyguanosine in DNA + L-cysteinyl-[protein] = S-methyl-L-cysteinyl-[protein] + a 2'-deoxyguanosine in DNA</text>
        <dbReference type="Rhea" id="RHEA:24000"/>
        <dbReference type="Rhea" id="RHEA-COMP:10131"/>
        <dbReference type="Rhea" id="RHEA-COMP:10132"/>
        <dbReference type="Rhea" id="RHEA-COMP:11367"/>
        <dbReference type="Rhea" id="RHEA-COMP:11368"/>
        <dbReference type="ChEBI" id="CHEBI:29950"/>
        <dbReference type="ChEBI" id="CHEBI:82612"/>
        <dbReference type="ChEBI" id="CHEBI:85445"/>
        <dbReference type="ChEBI" id="CHEBI:85448"/>
        <dbReference type="EC" id="2.1.1.63"/>
    </reaction>
</comment>
<comment type="similarity">
    <text evidence="2">Belongs to the MGMT family.</text>
</comment>
<proteinExistence type="inferred from homology"/>
<dbReference type="GO" id="GO:0006281">
    <property type="term" value="P:DNA repair"/>
    <property type="evidence" value="ECO:0007669"/>
    <property type="project" value="UniProtKB-KW"/>
</dbReference>
<dbReference type="Gene3D" id="3.30.160.70">
    <property type="entry name" value="Methylated DNA-protein cysteine methyltransferase domain"/>
    <property type="match status" value="1"/>
</dbReference>
<dbReference type="EMBL" id="PFFQ01000012">
    <property type="protein sequence ID" value="PIW18687.1"/>
    <property type="molecule type" value="Genomic_DNA"/>
</dbReference>
<dbReference type="GO" id="GO:0032259">
    <property type="term" value="P:methylation"/>
    <property type="evidence" value="ECO:0007669"/>
    <property type="project" value="UniProtKB-KW"/>
</dbReference>
<dbReference type="Pfam" id="PF01035">
    <property type="entry name" value="DNA_binding_1"/>
    <property type="match status" value="1"/>
</dbReference>
<dbReference type="Pfam" id="PF12833">
    <property type="entry name" value="HTH_18"/>
    <property type="match status" value="1"/>
</dbReference>
<dbReference type="NCBIfam" id="TIGR00589">
    <property type="entry name" value="ogt"/>
    <property type="match status" value="1"/>
</dbReference>
<dbReference type="InterPro" id="IPR036217">
    <property type="entry name" value="MethylDNA_cys_MeTrfase_DNAb"/>
</dbReference>
<name>A0A2M7G9C0_9BACT</name>
<dbReference type="EC" id="2.1.1.63" evidence="3"/>
<dbReference type="PANTHER" id="PTHR10815:SF13">
    <property type="entry name" value="METHYLATED-DNA--PROTEIN-CYSTEINE METHYLTRANSFERASE"/>
    <property type="match status" value="1"/>
</dbReference>
<keyword evidence="4 12" id="KW-0489">Methyltransferase</keyword>
<keyword evidence="7" id="KW-0805">Transcription regulation</keyword>
<dbReference type="GO" id="GO:0043565">
    <property type="term" value="F:sequence-specific DNA binding"/>
    <property type="evidence" value="ECO:0007669"/>
    <property type="project" value="InterPro"/>
</dbReference>
<dbReference type="InterPro" id="IPR001497">
    <property type="entry name" value="MethylDNA_cys_MeTrfase_AS"/>
</dbReference>
<dbReference type="Proteomes" id="UP000231019">
    <property type="component" value="Unassembled WGS sequence"/>
</dbReference>
<evidence type="ECO:0000256" key="3">
    <source>
        <dbReference type="ARBA" id="ARBA00011918"/>
    </source>
</evidence>
<dbReference type="SUPFAM" id="SSF46689">
    <property type="entry name" value="Homeodomain-like"/>
    <property type="match status" value="1"/>
</dbReference>
<dbReference type="PROSITE" id="PS00374">
    <property type="entry name" value="MGMT"/>
    <property type="match status" value="1"/>
</dbReference>
<dbReference type="CDD" id="cd06445">
    <property type="entry name" value="ATase"/>
    <property type="match status" value="1"/>
</dbReference>
<dbReference type="InterPro" id="IPR036631">
    <property type="entry name" value="MGMT_N_sf"/>
</dbReference>
<sequence length="280" mass="30838">MMLTLAPEHYPLLEKSVAWLQDHYHEQPELAEIAEAAGFSPMHFQRIFKAGVGVSPKRFLQATTLKHARKLLKENSVLDTSLALGLSSPGRLHDLCVEGEAVAPGEMRSRGKGLEIFWGVHSTPFGPALFALSQRGLCELDFLPDQRCPELTPEEALRQKWPGARLIESPERTAFLPEQIFSTRPGPLTLYLQGTNFQLQVWQALLRIPEGQMTTYGAIARWLGKEQASRAVGSAVGQNPLSYLIPCHRVLRGDGGIGGYAGGLTRKRILLASETCACLD</sequence>
<dbReference type="GO" id="GO:0003700">
    <property type="term" value="F:DNA-binding transcription factor activity"/>
    <property type="evidence" value="ECO:0007669"/>
    <property type="project" value="InterPro"/>
</dbReference>
<gene>
    <name evidence="12" type="ORF">COW36_05165</name>
</gene>
<evidence type="ECO:0000256" key="6">
    <source>
        <dbReference type="ARBA" id="ARBA00022763"/>
    </source>
</evidence>
<dbReference type="FunFam" id="1.10.10.10:FF:000214">
    <property type="entry name" value="Methylated-DNA--protein-cysteine methyltransferase"/>
    <property type="match status" value="1"/>
</dbReference>
<dbReference type="PROSITE" id="PS01124">
    <property type="entry name" value="HTH_ARAC_FAMILY_2"/>
    <property type="match status" value="1"/>
</dbReference>
<keyword evidence="9" id="KW-0234">DNA repair</keyword>
<dbReference type="SUPFAM" id="SSF53155">
    <property type="entry name" value="Methylated DNA-protein cysteine methyltransferase domain"/>
    <property type="match status" value="1"/>
</dbReference>
<dbReference type="SUPFAM" id="SSF46767">
    <property type="entry name" value="Methylated DNA-protein cysteine methyltransferase, C-terminal domain"/>
    <property type="match status" value="1"/>
</dbReference>
<evidence type="ECO:0000256" key="2">
    <source>
        <dbReference type="ARBA" id="ARBA00008711"/>
    </source>
</evidence>
<dbReference type="InterPro" id="IPR014048">
    <property type="entry name" value="MethylDNA_cys_MeTrfase_DNA-bd"/>
</dbReference>
<accession>A0A2M7G9C0</accession>
<evidence type="ECO:0000313" key="13">
    <source>
        <dbReference type="Proteomes" id="UP000231019"/>
    </source>
</evidence>
<evidence type="ECO:0000256" key="5">
    <source>
        <dbReference type="ARBA" id="ARBA00022679"/>
    </source>
</evidence>
<reference evidence="12 13" key="1">
    <citation type="submission" date="2017-09" db="EMBL/GenBank/DDBJ databases">
        <title>Depth-based differentiation of microbial function through sediment-hosted aquifers and enrichment of novel symbionts in the deep terrestrial subsurface.</title>
        <authorList>
            <person name="Probst A.J."/>
            <person name="Ladd B."/>
            <person name="Jarett J.K."/>
            <person name="Geller-Mcgrath D.E."/>
            <person name="Sieber C.M."/>
            <person name="Emerson J.B."/>
            <person name="Anantharaman K."/>
            <person name="Thomas B.C."/>
            <person name="Malmstrom R."/>
            <person name="Stieglmeier M."/>
            <person name="Klingl A."/>
            <person name="Woyke T."/>
            <person name="Ryan C.M."/>
            <person name="Banfield J.F."/>
        </authorList>
    </citation>
    <scope>NUCLEOTIDE SEQUENCE [LARGE SCALE GENOMIC DNA]</scope>
    <source>
        <strain evidence="12">CG17_big_fil_post_rev_8_21_14_2_50_48_46</strain>
    </source>
</reference>
<evidence type="ECO:0000256" key="7">
    <source>
        <dbReference type="ARBA" id="ARBA00023015"/>
    </source>
</evidence>
<dbReference type="InterPro" id="IPR036388">
    <property type="entry name" value="WH-like_DNA-bd_sf"/>
</dbReference>
<dbReference type="InterPro" id="IPR009057">
    <property type="entry name" value="Homeodomain-like_sf"/>
</dbReference>